<feature type="region of interest" description="Disordered" evidence="2">
    <location>
        <begin position="1"/>
        <end position="25"/>
    </location>
</feature>
<feature type="region of interest" description="Disordered" evidence="2">
    <location>
        <begin position="133"/>
        <end position="176"/>
    </location>
</feature>
<keyword evidence="1" id="KW-0175">Coiled coil</keyword>
<feature type="compositionally biased region" description="Polar residues" evidence="2">
    <location>
        <begin position="1"/>
        <end position="16"/>
    </location>
</feature>
<proteinExistence type="predicted"/>
<feature type="coiled-coil region" evidence="1">
    <location>
        <begin position="76"/>
        <end position="103"/>
    </location>
</feature>
<name>A0A6V7Q6G2_ANACO</name>
<feature type="compositionally biased region" description="Basic and acidic residues" evidence="2">
    <location>
        <begin position="133"/>
        <end position="150"/>
    </location>
</feature>
<gene>
    <name evidence="3" type="ORF">CB5_LOCUS21884</name>
</gene>
<dbReference type="AlphaFoldDB" id="A0A6V7Q6G2"/>
<accession>A0A6V7Q6G2</accession>
<reference evidence="3" key="1">
    <citation type="submission" date="2020-07" db="EMBL/GenBank/DDBJ databases">
        <authorList>
            <person name="Lin J."/>
        </authorList>
    </citation>
    <scope>NUCLEOTIDE SEQUENCE</scope>
</reference>
<protein>
    <submittedName>
        <fullName evidence="3">Uncharacterized protein</fullName>
    </submittedName>
</protein>
<dbReference type="EMBL" id="LR862133">
    <property type="protein sequence ID" value="CAD1838673.1"/>
    <property type="molecule type" value="Genomic_DNA"/>
</dbReference>
<sequence length="176" mass="19865">MRESSTLGATLQSSPPSEARAKTLSKSRRIRHRWRTAFLLEDIIAKMGERYTEMADTFNSFNENVHSMEESVATAMETFRSELEKLQANMKSRDEERKKLIEELVARVDEVEDIKTRVTILEKAVGCEPWRDDLPCGHPRGERQGPRREGPSCGDWSGLGRFPGCHAKGAAEATSI</sequence>
<evidence type="ECO:0000256" key="1">
    <source>
        <dbReference type="SAM" id="Coils"/>
    </source>
</evidence>
<evidence type="ECO:0000256" key="2">
    <source>
        <dbReference type="SAM" id="MobiDB-lite"/>
    </source>
</evidence>
<organism evidence="3">
    <name type="scientific">Ananas comosus var. bracteatus</name>
    <name type="common">red pineapple</name>
    <dbReference type="NCBI Taxonomy" id="296719"/>
    <lineage>
        <taxon>Eukaryota</taxon>
        <taxon>Viridiplantae</taxon>
        <taxon>Streptophyta</taxon>
        <taxon>Embryophyta</taxon>
        <taxon>Tracheophyta</taxon>
        <taxon>Spermatophyta</taxon>
        <taxon>Magnoliopsida</taxon>
        <taxon>Liliopsida</taxon>
        <taxon>Poales</taxon>
        <taxon>Bromeliaceae</taxon>
        <taxon>Bromelioideae</taxon>
        <taxon>Ananas</taxon>
    </lineage>
</organism>
<evidence type="ECO:0000313" key="3">
    <source>
        <dbReference type="EMBL" id="CAD1838673.1"/>
    </source>
</evidence>